<dbReference type="SUPFAM" id="SSF89392">
    <property type="entry name" value="Prokaryotic lipoproteins and lipoprotein localization factors"/>
    <property type="match status" value="1"/>
</dbReference>
<evidence type="ECO:0000313" key="3">
    <source>
        <dbReference type="EMBL" id="RKD14523.1"/>
    </source>
</evidence>
<name>A0A419S4E3_9SPHI</name>
<organism evidence="3 4">
    <name type="scientific">Pelobium manganitolerans</name>
    <dbReference type="NCBI Taxonomy" id="1842495"/>
    <lineage>
        <taxon>Bacteria</taxon>
        <taxon>Pseudomonadati</taxon>
        <taxon>Bacteroidota</taxon>
        <taxon>Sphingobacteriia</taxon>
        <taxon>Sphingobacteriales</taxon>
        <taxon>Sphingobacteriaceae</taxon>
        <taxon>Pelobium</taxon>
    </lineage>
</organism>
<dbReference type="CDD" id="cd16325">
    <property type="entry name" value="LolA"/>
    <property type="match status" value="1"/>
</dbReference>
<dbReference type="PANTHER" id="PTHR35869:SF1">
    <property type="entry name" value="OUTER-MEMBRANE LIPOPROTEIN CARRIER PROTEIN"/>
    <property type="match status" value="1"/>
</dbReference>
<dbReference type="Proteomes" id="UP000283433">
    <property type="component" value="Unassembled WGS sequence"/>
</dbReference>
<evidence type="ECO:0000313" key="4">
    <source>
        <dbReference type="Proteomes" id="UP000283433"/>
    </source>
</evidence>
<proteinExistence type="predicted"/>
<dbReference type="AlphaFoldDB" id="A0A419S4E3"/>
<feature type="signal peptide" evidence="2">
    <location>
        <begin position="1"/>
        <end position="21"/>
    </location>
</feature>
<evidence type="ECO:0000256" key="2">
    <source>
        <dbReference type="SAM" id="SignalP"/>
    </source>
</evidence>
<evidence type="ECO:0000256" key="1">
    <source>
        <dbReference type="ARBA" id="ARBA00022729"/>
    </source>
</evidence>
<accession>A0A419S4E3</accession>
<feature type="chain" id="PRO_5019364987" evidence="2">
    <location>
        <begin position="22"/>
        <end position="216"/>
    </location>
</feature>
<dbReference type="PANTHER" id="PTHR35869">
    <property type="entry name" value="OUTER-MEMBRANE LIPOPROTEIN CARRIER PROTEIN"/>
    <property type="match status" value="1"/>
</dbReference>
<dbReference type="Gene3D" id="2.50.20.10">
    <property type="entry name" value="Lipoprotein localisation LolA/LolB/LppX"/>
    <property type="match status" value="1"/>
</dbReference>
<keyword evidence="1 2" id="KW-0732">Signal</keyword>
<dbReference type="InterPro" id="IPR029046">
    <property type="entry name" value="LolA/LolB/LppX"/>
</dbReference>
<dbReference type="InterPro" id="IPR004564">
    <property type="entry name" value="OM_lipoprot_carrier_LolA-like"/>
</dbReference>
<dbReference type="EMBL" id="MBTA01000026">
    <property type="protein sequence ID" value="RKD14523.1"/>
    <property type="molecule type" value="Genomic_DNA"/>
</dbReference>
<dbReference type="RefSeq" id="WP_120182528.1">
    <property type="nucleotide sequence ID" value="NZ_MBTA01000026.1"/>
</dbReference>
<dbReference type="Pfam" id="PF03548">
    <property type="entry name" value="LolA"/>
    <property type="match status" value="1"/>
</dbReference>
<keyword evidence="4" id="KW-1185">Reference proteome</keyword>
<sequence>MKKSSISLFVAFLFVSLSAVAQSDPEAKAILAGVSKKYRSYDVVKVDFVYSIKSPQANISQSQSGVLYAKSKSNKYKVIIGGQELISDGKVQWTYLKQDKEVQVSEIDNSPNSLNPAKIFTMYEKGFKYVYLGETTIGGRRYQNVELAPLQNRSFSKVKLRIDKVNKQLSNIVVYDKNGNVYTYQIKTFTPNVKVSDAFFTFDAKAHPGVDVVDLR</sequence>
<reference evidence="3 4" key="1">
    <citation type="submission" date="2016-07" db="EMBL/GenBank/DDBJ databases">
        <title>Genome of Pelobium manganitolerans.</title>
        <authorList>
            <person name="Wu S."/>
            <person name="Wang G."/>
        </authorList>
    </citation>
    <scope>NUCLEOTIDE SEQUENCE [LARGE SCALE GENOMIC DNA]</scope>
    <source>
        <strain evidence="3 4">YS-25</strain>
    </source>
</reference>
<dbReference type="OrthoDB" id="9810685at2"/>
<protein>
    <submittedName>
        <fullName evidence="3">Gliding motility protein</fullName>
    </submittedName>
</protein>
<comment type="caution">
    <text evidence="3">The sequence shown here is derived from an EMBL/GenBank/DDBJ whole genome shotgun (WGS) entry which is preliminary data.</text>
</comment>
<gene>
    <name evidence="3" type="ORF">BCY91_08620</name>
</gene>